<dbReference type="AlphaFoldDB" id="A0A5J4Q6S7"/>
<name>A0A5J4Q6S7_9ZZZZ</name>
<reference evidence="1" key="1">
    <citation type="submission" date="2019-03" db="EMBL/GenBank/DDBJ databases">
        <title>Single cell metagenomics reveals metabolic interactions within the superorganism composed of flagellate Streblomastix strix and complex community of Bacteroidetes bacteria on its surface.</title>
        <authorList>
            <person name="Treitli S.C."/>
            <person name="Kolisko M."/>
            <person name="Husnik F."/>
            <person name="Keeling P."/>
            <person name="Hampl V."/>
        </authorList>
    </citation>
    <scope>NUCLEOTIDE SEQUENCE</scope>
    <source>
        <strain evidence="1">STM</strain>
    </source>
</reference>
<dbReference type="EMBL" id="SNRY01004545">
    <property type="protein sequence ID" value="KAA6317367.1"/>
    <property type="molecule type" value="Genomic_DNA"/>
</dbReference>
<feature type="non-terminal residue" evidence="1">
    <location>
        <position position="161"/>
    </location>
</feature>
<protein>
    <submittedName>
        <fullName evidence="1">Uncharacterized protein</fullName>
    </submittedName>
</protein>
<gene>
    <name evidence="1" type="ORF">EZS27_032462</name>
</gene>
<accession>A0A5J4Q6S7</accession>
<organism evidence="1">
    <name type="scientific">termite gut metagenome</name>
    <dbReference type="NCBI Taxonomy" id="433724"/>
    <lineage>
        <taxon>unclassified sequences</taxon>
        <taxon>metagenomes</taxon>
        <taxon>organismal metagenomes</taxon>
    </lineage>
</organism>
<sequence>MIQVADINFWKQKFGLLPIAVNPKSIDNKYLMLNGGNNDFCLQTITQVKEVIKSYFDSSWSTNTKNFVVLNNTKDVQIFNWYENKPEQISVKSIDENTDKFYRYLSSKSYKTPSDAIPFIVDIFRQLRNISGKQSPVEALNLLFKLLISLEEDYTKIDCLK</sequence>
<evidence type="ECO:0000313" key="1">
    <source>
        <dbReference type="EMBL" id="KAA6317367.1"/>
    </source>
</evidence>
<proteinExistence type="predicted"/>
<comment type="caution">
    <text evidence="1">The sequence shown here is derived from an EMBL/GenBank/DDBJ whole genome shotgun (WGS) entry which is preliminary data.</text>
</comment>